<dbReference type="Pfam" id="PF12013">
    <property type="entry name" value="OrsD"/>
    <property type="match status" value="1"/>
</dbReference>
<dbReference type="AlphaFoldDB" id="A0A6S6W6A2"/>
<feature type="region of interest" description="Disordered" evidence="1">
    <location>
        <begin position="20"/>
        <end position="53"/>
    </location>
</feature>
<evidence type="ECO:0000313" key="3">
    <source>
        <dbReference type="Proteomes" id="UP000472372"/>
    </source>
</evidence>
<organism evidence="2 3">
    <name type="scientific">Pyrenophora teres f. teres</name>
    <dbReference type="NCBI Taxonomy" id="97479"/>
    <lineage>
        <taxon>Eukaryota</taxon>
        <taxon>Fungi</taxon>
        <taxon>Dikarya</taxon>
        <taxon>Ascomycota</taxon>
        <taxon>Pezizomycotina</taxon>
        <taxon>Dothideomycetes</taxon>
        <taxon>Pleosporomycetidae</taxon>
        <taxon>Pleosporales</taxon>
        <taxon>Pleosporineae</taxon>
        <taxon>Pleosporaceae</taxon>
        <taxon>Pyrenophora</taxon>
    </lineage>
</organism>
<protein>
    <submittedName>
        <fullName evidence="2">DUF3505 domain containing protein</fullName>
    </submittedName>
</protein>
<sequence>MDGRQNRQQCELGESKCDICEQHSSGTKRQAVEEEQEEPEPETQADTAAMAAEEQRKDLERAMVVEERRVEIQQRRRTEQAVYELERLEQHLQRWSNACAICMAIQANPARHHWKECPKATKVQIKLMQAKVTSMHHVKWEKYARCYYCWAPQAICDKWEETSIQGAFKTRGMHVLCQYNGVLQQAVAALLAFQQPTCTPWLEQQMQDAAIVHGSNEVRLYKWLGLKIKIGQRDASQMCRRRRYFNMSKPSIECQYFEHVPEHSVAACRECRYAVWPDQIEGHLQKQHKVSYKEAEAVGQQVRSWAGLVQYPSELEVPTGAPKPVRQLRVKK</sequence>
<name>A0A6S6W6A2_9PLEO</name>
<reference evidence="2" key="1">
    <citation type="submission" date="2021-02" db="EMBL/GenBank/DDBJ databases">
        <authorList>
            <person name="Syme A R."/>
            <person name="Syme A R."/>
            <person name="Moolhuijzen P."/>
        </authorList>
    </citation>
    <scope>NUCLEOTIDE SEQUENCE</scope>
    <source>
        <strain evidence="2">W1-1</strain>
    </source>
</reference>
<evidence type="ECO:0000256" key="1">
    <source>
        <dbReference type="SAM" id="MobiDB-lite"/>
    </source>
</evidence>
<proteinExistence type="predicted"/>
<feature type="compositionally biased region" description="Acidic residues" evidence="1">
    <location>
        <begin position="33"/>
        <end position="43"/>
    </location>
</feature>
<accession>A0A6S6W6A2</accession>
<dbReference type="EMBL" id="HG992981">
    <property type="protein sequence ID" value="CAE7173567.1"/>
    <property type="molecule type" value="Genomic_DNA"/>
</dbReference>
<dbReference type="Proteomes" id="UP000472372">
    <property type="component" value="Chromosome 5"/>
</dbReference>
<evidence type="ECO:0000313" key="2">
    <source>
        <dbReference type="EMBL" id="CAE7173567.1"/>
    </source>
</evidence>
<dbReference type="InterPro" id="IPR022698">
    <property type="entry name" value="OrsD"/>
</dbReference>
<gene>
    <name evidence="2" type="ORF">PTTW11_05469</name>
</gene>